<dbReference type="EMBL" id="PNBW01000185">
    <property type="protein sequence ID" value="TMO69132.1"/>
    <property type="molecule type" value="Genomic_DNA"/>
</dbReference>
<organism evidence="3 6">
    <name type="scientific">Pseudoalteromonas aurantia</name>
    <dbReference type="NCBI Taxonomy" id="43654"/>
    <lineage>
        <taxon>Bacteria</taxon>
        <taxon>Pseudomonadati</taxon>
        <taxon>Pseudomonadota</taxon>
        <taxon>Gammaproteobacteria</taxon>
        <taxon>Alteromonadales</taxon>
        <taxon>Pseudoalteromonadaceae</taxon>
        <taxon>Pseudoalteromonas</taxon>
    </lineage>
</organism>
<reference evidence="6" key="2">
    <citation type="submission" date="2019-06" db="EMBL/GenBank/DDBJ databases">
        <title>Co-occurence of chitin degradation, pigmentation and bioactivity in marine Pseudoalteromonas.</title>
        <authorList>
            <person name="Sonnenschein E.C."/>
            <person name="Bech P.K."/>
        </authorList>
    </citation>
    <scope>NUCLEOTIDE SEQUENCE [LARGE SCALE GENOMIC DNA]</scope>
    <source>
        <strain evidence="6">S3790</strain>
    </source>
</reference>
<feature type="transmembrane region" description="Helical" evidence="2">
    <location>
        <begin position="30"/>
        <end position="47"/>
    </location>
</feature>
<dbReference type="Proteomes" id="UP000307217">
    <property type="component" value="Unassembled WGS sequence"/>
</dbReference>
<proteinExistence type="predicted"/>
<feature type="region of interest" description="Disordered" evidence="1">
    <location>
        <begin position="51"/>
        <end position="77"/>
    </location>
</feature>
<dbReference type="EMBL" id="PNBX01000200">
    <property type="protein sequence ID" value="TMO60541.1"/>
    <property type="molecule type" value="Genomic_DNA"/>
</dbReference>
<dbReference type="RefSeq" id="WP_042152928.1">
    <property type="nucleotide sequence ID" value="NZ_PNBW01000185.1"/>
</dbReference>
<evidence type="ECO:0000313" key="6">
    <source>
        <dbReference type="Proteomes" id="UP000307217"/>
    </source>
</evidence>
<evidence type="ECO:0000313" key="5">
    <source>
        <dbReference type="Proteomes" id="UP000307164"/>
    </source>
</evidence>
<dbReference type="AlphaFoldDB" id="A0A5S3UVJ9"/>
<keyword evidence="5" id="KW-1185">Reference proteome</keyword>
<keyword evidence="2" id="KW-1133">Transmembrane helix</keyword>
<feature type="compositionally biased region" description="Low complexity" evidence="1">
    <location>
        <begin position="58"/>
        <end position="71"/>
    </location>
</feature>
<name>A0A5S3UVJ9_9GAMM</name>
<evidence type="ECO:0000313" key="4">
    <source>
        <dbReference type="EMBL" id="TMO69132.1"/>
    </source>
</evidence>
<comment type="caution">
    <text evidence="3">The sequence shown here is derived from an EMBL/GenBank/DDBJ whole genome shotgun (WGS) entry which is preliminary data.</text>
</comment>
<accession>A0A5S3UVJ9</accession>
<sequence length="77" mass="7995">MKTLKILLGAGLIIFGILELKVSPDNLLIAVSSIVFGAISLLTSVNFKSNKKGGDWTSSSHINWSNSDSGDSSGGGE</sequence>
<evidence type="ECO:0000256" key="1">
    <source>
        <dbReference type="SAM" id="MobiDB-lite"/>
    </source>
</evidence>
<reference evidence="3 6" key="1">
    <citation type="submission" date="2018-01" db="EMBL/GenBank/DDBJ databases">
        <authorList>
            <person name="Paulsen S."/>
            <person name="Gram L.K."/>
        </authorList>
    </citation>
    <scope>NUCLEOTIDE SEQUENCE [LARGE SCALE GENOMIC DNA]</scope>
    <source>
        <strain evidence="3 6">S3790</strain>
        <strain evidence="4">S3895</strain>
    </source>
</reference>
<dbReference type="Proteomes" id="UP000307164">
    <property type="component" value="Unassembled WGS sequence"/>
</dbReference>
<keyword evidence="2" id="KW-0472">Membrane</keyword>
<protein>
    <submittedName>
        <fullName evidence="3">Uncharacterized protein</fullName>
    </submittedName>
</protein>
<evidence type="ECO:0000313" key="3">
    <source>
        <dbReference type="EMBL" id="TMO60541.1"/>
    </source>
</evidence>
<keyword evidence="2" id="KW-0812">Transmembrane</keyword>
<evidence type="ECO:0000256" key="2">
    <source>
        <dbReference type="SAM" id="Phobius"/>
    </source>
</evidence>
<reference evidence="3" key="3">
    <citation type="submission" date="2019-09" db="EMBL/GenBank/DDBJ databases">
        <title>Co-occurence of chitin degradation, pigmentation and bioactivity in marine Pseudoalteromonas.</title>
        <authorList>
            <person name="Sonnenschein E.C."/>
            <person name="Bech P.K."/>
        </authorList>
    </citation>
    <scope>NUCLEOTIDE SEQUENCE</scope>
    <source>
        <strain evidence="3">S3790</strain>
        <strain evidence="4 5">S3895</strain>
    </source>
</reference>
<dbReference type="OrthoDB" id="6318941at2"/>
<gene>
    <name evidence="3" type="ORF">CWC19_21145</name>
    <name evidence="4" type="ORF">CWC20_20960</name>
</gene>